<keyword evidence="2" id="KW-1133">Transmembrane helix</keyword>
<dbReference type="EMBL" id="BDQF01000014">
    <property type="protein sequence ID" value="GAW83205.1"/>
    <property type="molecule type" value="Genomic_DNA"/>
</dbReference>
<evidence type="ECO:0008006" key="6">
    <source>
        <dbReference type="Google" id="ProtNLM"/>
    </source>
</evidence>
<comment type="caution">
    <text evidence="4">The sequence shown here is derived from an EMBL/GenBank/DDBJ whole genome shotgun (WGS) entry which is preliminary data.</text>
</comment>
<protein>
    <recommendedName>
        <fullName evidence="6">Variable surface protein</fullName>
    </recommendedName>
</protein>
<reference evidence="5" key="1">
    <citation type="submission" date="2017-04" db="EMBL/GenBank/DDBJ databases">
        <title>Plasmodium gonderi genome.</title>
        <authorList>
            <person name="Arisue N."/>
            <person name="Honma H."/>
            <person name="Kawai S."/>
            <person name="Tougan T."/>
            <person name="Tanabe K."/>
            <person name="Horii T."/>
        </authorList>
    </citation>
    <scope>NUCLEOTIDE SEQUENCE [LARGE SCALE GENOMIC DNA]</scope>
    <source>
        <strain evidence="5">ATCC 30045</strain>
    </source>
</reference>
<evidence type="ECO:0000256" key="3">
    <source>
        <dbReference type="SAM" id="SignalP"/>
    </source>
</evidence>
<feature type="transmembrane region" description="Helical" evidence="2">
    <location>
        <begin position="150"/>
        <end position="174"/>
    </location>
</feature>
<dbReference type="RefSeq" id="XP_028545794.1">
    <property type="nucleotide sequence ID" value="XM_028689993.1"/>
</dbReference>
<keyword evidence="2" id="KW-0812">Transmembrane</keyword>
<evidence type="ECO:0000313" key="5">
    <source>
        <dbReference type="Proteomes" id="UP000195521"/>
    </source>
</evidence>
<dbReference type="Proteomes" id="UP000195521">
    <property type="component" value="Unassembled WGS sequence"/>
</dbReference>
<gene>
    <name evidence="4" type="ORF">PGO_134770</name>
</gene>
<feature type="region of interest" description="Disordered" evidence="1">
    <location>
        <begin position="72"/>
        <end position="97"/>
    </location>
</feature>
<keyword evidence="2" id="KW-0472">Membrane</keyword>
<dbReference type="InterPro" id="IPR022139">
    <property type="entry name" value="Fam-L/Fam-M-like_plasmodium"/>
</dbReference>
<accession>A0A1Y1JP39</accession>
<organism evidence="4 5">
    <name type="scientific">Plasmodium gonderi</name>
    <dbReference type="NCBI Taxonomy" id="77519"/>
    <lineage>
        <taxon>Eukaryota</taxon>
        <taxon>Sar</taxon>
        <taxon>Alveolata</taxon>
        <taxon>Apicomplexa</taxon>
        <taxon>Aconoidasida</taxon>
        <taxon>Haemosporida</taxon>
        <taxon>Plasmodiidae</taxon>
        <taxon>Plasmodium</taxon>
        <taxon>Plasmodium (Plasmodium)</taxon>
    </lineage>
</organism>
<feature type="transmembrane region" description="Helical" evidence="2">
    <location>
        <begin position="186"/>
        <end position="207"/>
    </location>
</feature>
<dbReference type="GeneID" id="39749948"/>
<feature type="chain" id="PRO_5012779008" description="Variable surface protein" evidence="3">
    <location>
        <begin position="24"/>
        <end position="228"/>
    </location>
</feature>
<sequence length="228" mass="25948">MKNKKKTIHIKIFTLILLTCIYSYSNESHLGKYLCNKQYDNNVLCIKKERLLASKKKKGSEYKKEKLKCNLESSPKNKTTGNNDDVTSKSPKKKKINNKDLKSKTPVYKSAKGSDTRFDKKSLNHQGKLDKFNKNGKTFSNTSKRSAHTTYSLCIFLCLIILSVVSSIPIWYFFVFKPNITNDFGIHKIIGISAATFVILLIILVSLVTPTWANVSKCLRLNKGKQKN</sequence>
<proteinExistence type="predicted"/>
<keyword evidence="5" id="KW-1185">Reference proteome</keyword>
<evidence type="ECO:0000313" key="4">
    <source>
        <dbReference type="EMBL" id="GAW83205.1"/>
    </source>
</evidence>
<name>A0A1Y1JP39_PLAGO</name>
<keyword evidence="3" id="KW-0732">Signal</keyword>
<dbReference type="AlphaFoldDB" id="A0A1Y1JP39"/>
<evidence type="ECO:0000256" key="2">
    <source>
        <dbReference type="SAM" id="Phobius"/>
    </source>
</evidence>
<feature type="signal peptide" evidence="3">
    <location>
        <begin position="1"/>
        <end position="23"/>
    </location>
</feature>
<feature type="compositionally biased region" description="Polar residues" evidence="1">
    <location>
        <begin position="72"/>
        <end position="85"/>
    </location>
</feature>
<dbReference type="Pfam" id="PF12420">
    <property type="entry name" value="DUF3671"/>
    <property type="match status" value="1"/>
</dbReference>
<evidence type="ECO:0000256" key="1">
    <source>
        <dbReference type="SAM" id="MobiDB-lite"/>
    </source>
</evidence>